<evidence type="ECO:0000313" key="12">
    <source>
        <dbReference type="Proteomes" id="UP000287352"/>
    </source>
</evidence>
<gene>
    <name evidence="9 11" type="primary">argB</name>
    <name evidence="11" type="ORF">KTT_25750</name>
</gene>
<evidence type="ECO:0000256" key="5">
    <source>
        <dbReference type="ARBA" id="ARBA00022741"/>
    </source>
</evidence>
<dbReference type="PIRSF" id="PIRSF000728">
    <property type="entry name" value="NAGK"/>
    <property type="match status" value="1"/>
</dbReference>
<dbReference type="Proteomes" id="UP000287352">
    <property type="component" value="Unassembled WGS sequence"/>
</dbReference>
<feature type="binding site" evidence="9">
    <location>
        <begin position="74"/>
        <end position="75"/>
    </location>
    <ligand>
        <name>substrate</name>
    </ligand>
</feature>
<comment type="similarity">
    <text evidence="9">Belongs to the acetylglutamate kinase family. ArgB subfamily.</text>
</comment>
<comment type="pathway">
    <text evidence="1 9">Amino-acid biosynthesis; L-arginine biosynthesis; N(2)-acetyl-L-ornithine from L-glutamate: step 2/4.</text>
</comment>
<feature type="binding site" evidence="9">
    <location>
        <position position="96"/>
    </location>
    <ligand>
        <name>substrate</name>
    </ligand>
</feature>
<comment type="catalytic activity">
    <reaction evidence="8 9">
        <text>N-acetyl-L-glutamate + ATP = N-acetyl-L-glutamyl 5-phosphate + ADP</text>
        <dbReference type="Rhea" id="RHEA:14629"/>
        <dbReference type="ChEBI" id="CHEBI:30616"/>
        <dbReference type="ChEBI" id="CHEBI:44337"/>
        <dbReference type="ChEBI" id="CHEBI:57936"/>
        <dbReference type="ChEBI" id="CHEBI:456216"/>
        <dbReference type="EC" id="2.7.2.8"/>
    </reaction>
</comment>
<evidence type="ECO:0000256" key="7">
    <source>
        <dbReference type="ARBA" id="ARBA00022840"/>
    </source>
</evidence>
<keyword evidence="2 9" id="KW-0055">Arginine biosynthesis</keyword>
<organism evidence="11 12">
    <name type="scientific">Tengunoibacter tsumagoiensis</name>
    <dbReference type="NCBI Taxonomy" id="2014871"/>
    <lineage>
        <taxon>Bacteria</taxon>
        <taxon>Bacillati</taxon>
        <taxon>Chloroflexota</taxon>
        <taxon>Ktedonobacteria</taxon>
        <taxon>Ktedonobacterales</taxon>
        <taxon>Dictyobacteraceae</taxon>
        <taxon>Tengunoibacter</taxon>
    </lineage>
</organism>
<dbReference type="GO" id="GO:0003991">
    <property type="term" value="F:acetylglutamate kinase activity"/>
    <property type="evidence" value="ECO:0007669"/>
    <property type="project" value="UniProtKB-UniRule"/>
</dbReference>
<dbReference type="PANTHER" id="PTHR23342">
    <property type="entry name" value="N-ACETYLGLUTAMATE SYNTHASE"/>
    <property type="match status" value="1"/>
</dbReference>
<keyword evidence="5 9" id="KW-0547">Nucleotide-binding</keyword>
<dbReference type="EMBL" id="BIFR01000001">
    <property type="protein sequence ID" value="GCE12716.1"/>
    <property type="molecule type" value="Genomic_DNA"/>
</dbReference>
<reference evidence="12" key="1">
    <citation type="submission" date="2018-12" db="EMBL/GenBank/DDBJ databases">
        <title>Tengunoibacter tsumagoiensis gen. nov., sp. nov., Dictyobacter kobayashii sp. nov., D. alpinus sp. nov., and D. joshuensis sp. nov. and description of Dictyobacteraceae fam. nov. within the order Ktedonobacterales isolated from Tengu-no-mugimeshi.</title>
        <authorList>
            <person name="Wang C.M."/>
            <person name="Zheng Y."/>
            <person name="Sakai Y."/>
            <person name="Toyoda A."/>
            <person name="Minakuchi Y."/>
            <person name="Abe K."/>
            <person name="Yokota A."/>
            <person name="Yabe S."/>
        </authorList>
    </citation>
    <scope>NUCLEOTIDE SEQUENCE [LARGE SCALE GENOMIC DNA]</scope>
    <source>
        <strain evidence="12">Uno3</strain>
    </source>
</reference>
<dbReference type="Pfam" id="PF00696">
    <property type="entry name" value="AA_kinase"/>
    <property type="match status" value="1"/>
</dbReference>
<dbReference type="EC" id="2.7.2.8" evidence="9"/>
<dbReference type="RefSeq" id="WP_126580311.1">
    <property type="nucleotide sequence ID" value="NZ_BIFR01000001.1"/>
</dbReference>
<dbReference type="Gene3D" id="3.40.1160.10">
    <property type="entry name" value="Acetylglutamate kinase-like"/>
    <property type="match status" value="1"/>
</dbReference>
<evidence type="ECO:0000313" key="11">
    <source>
        <dbReference type="EMBL" id="GCE12716.1"/>
    </source>
</evidence>
<accession>A0A402A0Y1</accession>
<evidence type="ECO:0000256" key="2">
    <source>
        <dbReference type="ARBA" id="ARBA00022571"/>
    </source>
</evidence>
<feature type="site" description="Transition state stabilizer" evidence="9">
    <location>
        <position position="248"/>
    </location>
</feature>
<evidence type="ECO:0000256" key="3">
    <source>
        <dbReference type="ARBA" id="ARBA00022605"/>
    </source>
</evidence>
<dbReference type="GO" id="GO:0005524">
    <property type="term" value="F:ATP binding"/>
    <property type="evidence" value="ECO:0007669"/>
    <property type="project" value="UniProtKB-UniRule"/>
</dbReference>
<comment type="function">
    <text evidence="9">Catalyzes the ATP-dependent phosphorylation of N-acetyl-L-glutamate.</text>
</comment>
<evidence type="ECO:0000259" key="10">
    <source>
        <dbReference type="Pfam" id="PF00696"/>
    </source>
</evidence>
<keyword evidence="12" id="KW-1185">Reference proteome</keyword>
<comment type="subcellular location">
    <subcellularLocation>
        <location evidence="9">Cytoplasm</location>
    </subcellularLocation>
</comment>
<dbReference type="InterPro" id="IPR036393">
    <property type="entry name" value="AceGlu_kinase-like_sf"/>
</dbReference>
<dbReference type="InterPro" id="IPR041727">
    <property type="entry name" value="NAGK-C"/>
</dbReference>
<dbReference type="FunFam" id="3.40.1160.10:FF:000004">
    <property type="entry name" value="Acetylglutamate kinase"/>
    <property type="match status" value="1"/>
</dbReference>
<evidence type="ECO:0000256" key="6">
    <source>
        <dbReference type="ARBA" id="ARBA00022777"/>
    </source>
</evidence>
<feature type="binding site" evidence="9">
    <location>
        <position position="188"/>
    </location>
    <ligand>
        <name>substrate</name>
    </ligand>
</feature>
<dbReference type="AlphaFoldDB" id="A0A402A0Y1"/>
<keyword evidence="9" id="KW-0963">Cytoplasm</keyword>
<dbReference type="GO" id="GO:0005737">
    <property type="term" value="C:cytoplasm"/>
    <property type="evidence" value="ECO:0007669"/>
    <property type="project" value="UniProtKB-SubCell"/>
</dbReference>
<evidence type="ECO:0000256" key="4">
    <source>
        <dbReference type="ARBA" id="ARBA00022679"/>
    </source>
</evidence>
<evidence type="ECO:0000256" key="8">
    <source>
        <dbReference type="ARBA" id="ARBA00048141"/>
    </source>
</evidence>
<dbReference type="NCBIfam" id="TIGR00761">
    <property type="entry name" value="argB"/>
    <property type="match status" value="1"/>
</dbReference>
<dbReference type="InterPro" id="IPR004662">
    <property type="entry name" value="AcgluKinase_fam"/>
</dbReference>
<sequence length="289" mass="30528">MAISYSTTAAGDIINDHYLIAQVLGEALPYIDHLKGKILVIKLGGSTLEHQRGVLQDIIWLRALGVCPVLVHGGGPYINHWLEVLNIPTRFENGLRVTDAQTLEVVRMVLLGQVNQGLVLMASQMGGKAIGLSGTDGGMVHAHIANEKLGFVGEIDAVDTKAIEALLREGYIPMIAPLGEGPDGTCLNINADLVAAHIAGALNAEKLIFLSNVAGICGTDGSLISELSEAAARQLIEEGVIHGGMIPKVTACLDALAAVPRVHVVDGREPHVLLRELFTDQGAGTMIIR</sequence>
<evidence type="ECO:0000256" key="9">
    <source>
        <dbReference type="HAMAP-Rule" id="MF_00082"/>
    </source>
</evidence>
<keyword evidence="6 9" id="KW-0418">Kinase</keyword>
<dbReference type="CDD" id="cd04250">
    <property type="entry name" value="AAK_NAGK-C"/>
    <property type="match status" value="1"/>
</dbReference>
<keyword evidence="7 9" id="KW-0067">ATP-binding</keyword>
<name>A0A402A0Y1_9CHLR</name>
<protein>
    <recommendedName>
        <fullName evidence="9">Acetylglutamate kinase</fullName>
        <ecNumber evidence="9">2.7.2.8</ecNumber>
    </recommendedName>
    <alternativeName>
        <fullName evidence="9">N-acetyl-L-glutamate 5-phosphotransferase</fullName>
    </alternativeName>
    <alternativeName>
        <fullName evidence="9">NAG kinase</fullName>
        <shortName evidence="9">NAGK</shortName>
    </alternativeName>
</protein>
<dbReference type="HAMAP" id="MF_00082">
    <property type="entry name" value="ArgB"/>
    <property type="match status" value="1"/>
</dbReference>
<feature type="domain" description="Aspartate/glutamate/uridylate kinase" evidence="10">
    <location>
        <begin position="37"/>
        <end position="266"/>
    </location>
</feature>
<keyword evidence="4 9" id="KW-0808">Transferase</keyword>
<dbReference type="UniPathway" id="UPA00068">
    <property type="reaction ID" value="UER00107"/>
</dbReference>
<dbReference type="InterPro" id="IPR037528">
    <property type="entry name" value="ArgB"/>
</dbReference>
<dbReference type="SUPFAM" id="SSF53633">
    <property type="entry name" value="Carbamate kinase-like"/>
    <property type="match status" value="1"/>
</dbReference>
<comment type="caution">
    <text evidence="11">The sequence shown here is derived from an EMBL/GenBank/DDBJ whole genome shotgun (WGS) entry which is preliminary data.</text>
</comment>
<feature type="site" description="Transition state stabilizer" evidence="9">
    <location>
        <position position="42"/>
    </location>
</feature>
<dbReference type="OrthoDB" id="9803155at2"/>
<dbReference type="GO" id="GO:0042450">
    <property type="term" value="P:L-arginine biosynthetic process via ornithine"/>
    <property type="evidence" value="ECO:0007669"/>
    <property type="project" value="UniProtKB-UniRule"/>
</dbReference>
<proteinExistence type="inferred from homology"/>
<keyword evidence="3 9" id="KW-0028">Amino-acid biosynthesis</keyword>
<dbReference type="InterPro" id="IPR001048">
    <property type="entry name" value="Asp/Glu/Uridylate_kinase"/>
</dbReference>
<dbReference type="PANTHER" id="PTHR23342:SF0">
    <property type="entry name" value="N-ACETYLGLUTAMATE SYNTHASE, MITOCHONDRIAL"/>
    <property type="match status" value="1"/>
</dbReference>
<evidence type="ECO:0000256" key="1">
    <source>
        <dbReference type="ARBA" id="ARBA00004828"/>
    </source>
</evidence>